<dbReference type="Pfam" id="PF18799">
    <property type="entry name" value="LPD5"/>
    <property type="match status" value="1"/>
</dbReference>
<dbReference type="EMBL" id="BQNZ01000003">
    <property type="protein sequence ID" value="GKH73508.1"/>
    <property type="molecule type" value="Genomic_DNA"/>
</dbReference>
<evidence type="ECO:0000259" key="2">
    <source>
        <dbReference type="Pfam" id="PF18799"/>
    </source>
</evidence>
<dbReference type="Proteomes" id="UP001055114">
    <property type="component" value="Unassembled WGS sequence"/>
</dbReference>
<feature type="domain" description="Large polyvalent protein-associated" evidence="2">
    <location>
        <begin position="142"/>
        <end position="204"/>
    </location>
</feature>
<organism evidence="3 4">
    <name type="scientific">Parabacteroides merdae</name>
    <dbReference type="NCBI Taxonomy" id="46503"/>
    <lineage>
        <taxon>Bacteria</taxon>
        <taxon>Pseudomonadati</taxon>
        <taxon>Bacteroidota</taxon>
        <taxon>Bacteroidia</taxon>
        <taxon>Bacteroidales</taxon>
        <taxon>Tannerellaceae</taxon>
        <taxon>Parabacteroides</taxon>
    </lineage>
</organism>
<name>A0AA37NJW6_9BACT</name>
<proteinExistence type="predicted"/>
<gene>
    <name evidence="3" type="ORF">CE91St3_33710</name>
</gene>
<dbReference type="Pfam" id="PF18796">
    <property type="entry name" value="LPD1"/>
    <property type="match status" value="1"/>
</dbReference>
<reference evidence="3" key="1">
    <citation type="submission" date="2022-01" db="EMBL/GenBank/DDBJ databases">
        <title>Novel bile acid biosynthetic pathways are enriched in the microbiome of centenarians.</title>
        <authorList>
            <person name="Sato Y."/>
            <person name="Atarashi K."/>
            <person name="Plichta R.D."/>
            <person name="Arai Y."/>
            <person name="Sasajima S."/>
            <person name="Kearney M.S."/>
            <person name="Suda W."/>
            <person name="Takeshita K."/>
            <person name="Sasaki T."/>
            <person name="Okamoto S."/>
            <person name="Skelly N.A."/>
            <person name="Okamura Y."/>
            <person name="Vlamakis H."/>
            <person name="Li Y."/>
            <person name="Tanoue T."/>
            <person name="Takei H."/>
            <person name="Nittono H."/>
            <person name="Narushima S."/>
            <person name="Irie J."/>
            <person name="Itoh H."/>
            <person name="Moriya K."/>
            <person name="Sugiura Y."/>
            <person name="Suematsu M."/>
            <person name="Moritoki N."/>
            <person name="Shibata S."/>
            <person name="Littman R.D."/>
            <person name="Fischbach A.M."/>
            <person name="Uwamino Y."/>
            <person name="Inoue T."/>
            <person name="Honda A."/>
            <person name="Hattori M."/>
            <person name="Murai T."/>
            <person name="Xavier J.R."/>
            <person name="Hirose N."/>
            <person name="Honda K."/>
        </authorList>
    </citation>
    <scope>NUCLEOTIDE SEQUENCE</scope>
    <source>
        <strain evidence="3">CE91-St3</strain>
    </source>
</reference>
<comment type="caution">
    <text evidence="3">The sequence shown here is derived from an EMBL/GenBank/DDBJ whole genome shotgun (WGS) entry which is preliminary data.</text>
</comment>
<evidence type="ECO:0000313" key="3">
    <source>
        <dbReference type="EMBL" id="GKH73508.1"/>
    </source>
</evidence>
<sequence>MEYMRPLFENMTTDVNQSAKIGDYGIHIGGARKEQVTGRSTKTSDKEGLVKFTHPFWLPVGYMVDHLDHVKVNPYYEECSNRNKVGDGKYCIIYRKGRYDRIIKFGYTDMTEAVNALPTEFVDSVIKIGESEGAYYLYKILKTAKERLTVKSGFATAEEARQYRAENALSLLEFKFVAPELPHLKSIERTGTDYRNGKNITAKDLCDIFGFPGIEFGNWLTQKERQAVLNYAFDAFMDLAHVTGLPYRAMSFNGLLAAAFGSRGKANALAHFESGRYVFNLSRLKGAGSLAHEWFHALDNFVGASAEGIRLSRNAKGLIYGNESGIFATDRYKTECDENWKAVVTEFTSLRDIMRFRMTEVDMNETGEIAQLQKQADRYQRIVKERGESILNELKADHSKYYRRGGKSATPEQLAETEAILQEIYAGNQGAECIHPNRSLYQHAWYYRSYEQVEKLAKVVKAVRNTDYFGDNKMMSNFSNAIFWREKTKSEISQKSEQKTEVRRVSTDYYSNSRQIDRYRTSPYWATTIEMAARAFGAYVQDRLEEKDNKSQYLVHSHRDKEGSELKAYPSGEERATINAHFDHLFKQVRELFE</sequence>
<dbReference type="AlphaFoldDB" id="A0AA37NJW6"/>
<accession>A0AA37NJW6</accession>
<evidence type="ECO:0000313" key="4">
    <source>
        <dbReference type="Proteomes" id="UP001055114"/>
    </source>
</evidence>
<protein>
    <recommendedName>
        <fullName evidence="5">Large polyvalent protein-associated domain-containing protein</fullName>
    </recommendedName>
</protein>
<dbReference type="InterPro" id="IPR040651">
    <property type="entry name" value="LPD5"/>
</dbReference>
<dbReference type="InterPro" id="IPR041047">
    <property type="entry name" value="LPD1"/>
</dbReference>
<feature type="domain" description="Large polyvalent protein-associated" evidence="1">
    <location>
        <begin position="517"/>
        <end position="590"/>
    </location>
</feature>
<evidence type="ECO:0000259" key="1">
    <source>
        <dbReference type="Pfam" id="PF18796"/>
    </source>
</evidence>
<evidence type="ECO:0008006" key="5">
    <source>
        <dbReference type="Google" id="ProtNLM"/>
    </source>
</evidence>